<feature type="transmembrane region" description="Helical" evidence="2">
    <location>
        <begin position="347"/>
        <end position="368"/>
    </location>
</feature>
<sequence>MGSVQEVTSSDDMASPWSLVHGFYAGMGGFIFQSNNLNPDHQRLTLTARGVALLAECGLLPDIEKEDILDKSKSDGLSKCLACVQAAWMIVEVIGRRKEGLQVTLLEINTLAHVFCALIIYVIWWHKPQLVKKPTILDGDWTAPLCAYMYMSSRVSGRTKSSTEDDSTIANTELSLVAFYSRKNCPSSCIRAGDCHNVAASQYSRGSSERGSFRPRPTSQSNQSSSIEASRTETSDEVNSPDSAQNLRWCLAAEAVIKYPAIKQRFKTIAFTDIEGNKTTYLQEEQPEELLVECSTNWSREGLLPGQFGLVMGMVLWSVSMAYGGIHAAAWDTYFPSKVESKMWQFSALYISSSGLLWCIINMLAKLWKPVDDYWNRTVLPHPPFAKSIPLVACCAVCGTMYILVRAFLVIEAFISIRRLPASAYETPNWTQLIPHF</sequence>
<proteinExistence type="predicted"/>
<feature type="transmembrane region" description="Helical" evidence="2">
    <location>
        <begin position="388"/>
        <end position="409"/>
    </location>
</feature>
<keyword evidence="4" id="KW-1185">Reference proteome</keyword>
<dbReference type="PANTHER" id="PTHR35043">
    <property type="entry name" value="TRANSCRIPTION FACTOR DOMAIN-CONTAINING PROTEIN"/>
    <property type="match status" value="1"/>
</dbReference>
<name>A0AA39QZZ6_9LECA</name>
<evidence type="ECO:0000256" key="2">
    <source>
        <dbReference type="SAM" id="Phobius"/>
    </source>
</evidence>
<evidence type="ECO:0000313" key="3">
    <source>
        <dbReference type="EMBL" id="KAK0511084.1"/>
    </source>
</evidence>
<keyword evidence="2" id="KW-1133">Transmembrane helix</keyword>
<feature type="region of interest" description="Disordered" evidence="1">
    <location>
        <begin position="206"/>
        <end position="242"/>
    </location>
</feature>
<dbReference type="Proteomes" id="UP001166286">
    <property type="component" value="Unassembled WGS sequence"/>
</dbReference>
<dbReference type="AlphaFoldDB" id="A0AA39QZZ6"/>
<evidence type="ECO:0000313" key="4">
    <source>
        <dbReference type="Proteomes" id="UP001166286"/>
    </source>
</evidence>
<feature type="transmembrane region" description="Helical" evidence="2">
    <location>
        <begin position="105"/>
        <end position="124"/>
    </location>
</feature>
<dbReference type="EMBL" id="JAFEKC020000014">
    <property type="protein sequence ID" value="KAK0511084.1"/>
    <property type="molecule type" value="Genomic_DNA"/>
</dbReference>
<evidence type="ECO:0000256" key="1">
    <source>
        <dbReference type="SAM" id="MobiDB-lite"/>
    </source>
</evidence>
<protein>
    <submittedName>
        <fullName evidence="3">Uncharacterized protein</fullName>
    </submittedName>
</protein>
<dbReference type="PANTHER" id="PTHR35043:SF7">
    <property type="entry name" value="TRANSCRIPTION FACTOR DOMAIN-CONTAINING PROTEIN"/>
    <property type="match status" value="1"/>
</dbReference>
<reference evidence="3" key="1">
    <citation type="submission" date="2023-03" db="EMBL/GenBank/DDBJ databases">
        <title>Complete genome of Cladonia borealis.</title>
        <authorList>
            <person name="Park H."/>
        </authorList>
    </citation>
    <scope>NUCLEOTIDE SEQUENCE</scope>
    <source>
        <strain evidence="3">ANT050790</strain>
    </source>
</reference>
<keyword evidence="2" id="KW-0472">Membrane</keyword>
<keyword evidence="2" id="KW-0812">Transmembrane</keyword>
<gene>
    <name evidence="3" type="ORF">JMJ35_006636</name>
</gene>
<organism evidence="3 4">
    <name type="scientific">Cladonia borealis</name>
    <dbReference type="NCBI Taxonomy" id="184061"/>
    <lineage>
        <taxon>Eukaryota</taxon>
        <taxon>Fungi</taxon>
        <taxon>Dikarya</taxon>
        <taxon>Ascomycota</taxon>
        <taxon>Pezizomycotina</taxon>
        <taxon>Lecanoromycetes</taxon>
        <taxon>OSLEUM clade</taxon>
        <taxon>Lecanoromycetidae</taxon>
        <taxon>Lecanorales</taxon>
        <taxon>Lecanorineae</taxon>
        <taxon>Cladoniaceae</taxon>
        <taxon>Cladonia</taxon>
    </lineage>
</organism>
<feature type="transmembrane region" description="Helical" evidence="2">
    <location>
        <begin position="308"/>
        <end position="326"/>
    </location>
</feature>
<accession>A0AA39QZZ6</accession>
<comment type="caution">
    <text evidence="3">The sequence shown here is derived from an EMBL/GenBank/DDBJ whole genome shotgun (WGS) entry which is preliminary data.</text>
</comment>